<evidence type="ECO:0000313" key="1">
    <source>
        <dbReference type="EMBL" id="GGA45568.1"/>
    </source>
</evidence>
<gene>
    <name evidence="1" type="ORF">GCM10011395_14730</name>
</gene>
<accession>A0ABQ1GKB7</accession>
<dbReference type="Proteomes" id="UP000618591">
    <property type="component" value="Unassembled WGS sequence"/>
</dbReference>
<evidence type="ECO:0000313" key="2">
    <source>
        <dbReference type="Proteomes" id="UP000618591"/>
    </source>
</evidence>
<evidence type="ECO:0008006" key="3">
    <source>
        <dbReference type="Google" id="ProtNLM"/>
    </source>
</evidence>
<name>A0ABQ1GKB7_9SPHN</name>
<reference evidence="2" key="1">
    <citation type="journal article" date="2019" name="Int. J. Syst. Evol. Microbiol.">
        <title>The Global Catalogue of Microorganisms (GCM) 10K type strain sequencing project: providing services to taxonomists for standard genome sequencing and annotation.</title>
        <authorList>
            <consortium name="The Broad Institute Genomics Platform"/>
            <consortium name="The Broad Institute Genome Sequencing Center for Infectious Disease"/>
            <person name="Wu L."/>
            <person name="Ma J."/>
        </authorList>
    </citation>
    <scope>NUCLEOTIDE SEQUENCE [LARGE SCALE GENOMIC DNA]</scope>
    <source>
        <strain evidence="2">CGMCC 1.10106</strain>
    </source>
</reference>
<keyword evidence="2" id="KW-1185">Reference proteome</keyword>
<dbReference type="EMBL" id="BMDW01000007">
    <property type="protein sequence ID" value="GGA45568.1"/>
    <property type="molecule type" value="Genomic_DNA"/>
</dbReference>
<sequence length="122" mass="12675">MTPEMMAAGTTRRDALIGVIEALHAEIAALKINDVAGLETATRDKLSAIEAVAAFGTAPAGDELRSLAEEAQRLNDTCRIYVNLMAANVRRRLQTLTGAAGVAVGSAPGSIYRPGMGMAAYA</sequence>
<protein>
    <recommendedName>
        <fullName evidence="3">Flagellar protein FlgN</fullName>
    </recommendedName>
</protein>
<dbReference type="RefSeq" id="WP_229732901.1">
    <property type="nucleotide sequence ID" value="NZ_BMDW01000007.1"/>
</dbReference>
<comment type="caution">
    <text evidence="1">The sequence shown here is derived from an EMBL/GenBank/DDBJ whole genome shotgun (WGS) entry which is preliminary data.</text>
</comment>
<proteinExistence type="predicted"/>
<organism evidence="1 2">
    <name type="scientific">Sphingomonas psychrolutea</name>
    <dbReference type="NCBI Taxonomy" id="1259676"/>
    <lineage>
        <taxon>Bacteria</taxon>
        <taxon>Pseudomonadati</taxon>
        <taxon>Pseudomonadota</taxon>
        <taxon>Alphaproteobacteria</taxon>
        <taxon>Sphingomonadales</taxon>
        <taxon>Sphingomonadaceae</taxon>
        <taxon>Sphingomonas</taxon>
    </lineage>
</organism>